<dbReference type="PANTHER" id="PTHR11019:SF199">
    <property type="entry name" value="HTH-TYPE TRANSCRIPTIONAL REGULATOR NIMR"/>
    <property type="match status" value="1"/>
</dbReference>
<dbReference type="InterPro" id="IPR018060">
    <property type="entry name" value="HTH_AraC"/>
</dbReference>
<dbReference type="InterPro" id="IPR011051">
    <property type="entry name" value="RmlC_Cupin_sf"/>
</dbReference>
<sequence length="479" mass="54137">MSAQNPTADLLSQTTSPLVHQQELAYPTLNADVQVAWKCNLNYTIVVWVHQGTARVHFENEVIELHPGQALWIPQRTAHMVEHAADSLALAILIPARHSGPGIGELLRIEVPPGQTGWMFYLMLLTLSPLHRGQLPTARVVEHLTHFIVDIHQTPSASLPPAQHPALERARRFLGQNPNTTKTLSAVADAAGTTERTLRRQITREYSMTFRQFRESCRTSRSPAAHEGHWQPVPALSTRWMRFPQHRYALWAYQGRGSVSVMPPSADESQIHTQRLEAGELLVIPDGYSVRLDIDSGALFFPLSMRLDPSEQRTDLRLPIRLPTDSEPELLRWAIAHITALRPPHFDRSDVFRLLEQATHYPGLRWPQEPSLNTIARRLMADTAGKSTLSDLAAEHGLSLRSLQRSWRASTGQTLTAWWTDYRLQRAEGMLRAGFSLPSVARWVGYEHVPNFSRAFLTSRGYRPGSIRQSTSFGQRNIY</sequence>
<evidence type="ECO:0000313" key="4">
    <source>
        <dbReference type="EMBL" id="XAO45619.1"/>
    </source>
</evidence>
<dbReference type="KEGG" id="gey:QMQ05_14910"/>
<proteinExistence type="predicted"/>
<dbReference type="Pfam" id="PF12833">
    <property type="entry name" value="HTH_18"/>
    <property type="match status" value="1"/>
</dbReference>
<feature type="domain" description="HTH araC/xylS-type" evidence="3">
    <location>
        <begin position="373"/>
        <end position="470"/>
    </location>
</feature>
<reference evidence="4 5" key="1">
    <citation type="submission" date="2023-05" db="EMBL/GenBank/DDBJ databases">
        <title>Glutamicibacter sp. B1, complete genome.</title>
        <authorList>
            <person name="Long Y.H."/>
            <person name="Fang T."/>
            <person name="Li X.Y."/>
        </authorList>
    </citation>
    <scope>NUCLEOTIDE SEQUENCE [LARGE SCALE GENOMIC DNA]</scope>
    <source>
        <strain evidence="4 5">B1</strain>
    </source>
</reference>
<keyword evidence="2" id="KW-0804">Transcription</keyword>
<keyword evidence="1" id="KW-0805">Transcription regulation</keyword>
<dbReference type="RefSeq" id="WP_345471291.1">
    <property type="nucleotide sequence ID" value="NZ_CP125942.1"/>
</dbReference>
<dbReference type="PANTHER" id="PTHR11019">
    <property type="entry name" value="HTH-TYPE TRANSCRIPTIONAL REGULATOR NIMR"/>
    <property type="match status" value="1"/>
</dbReference>
<evidence type="ECO:0000313" key="5">
    <source>
        <dbReference type="Proteomes" id="UP001486888"/>
    </source>
</evidence>
<keyword evidence="5" id="KW-1185">Reference proteome</keyword>
<evidence type="ECO:0000256" key="2">
    <source>
        <dbReference type="ARBA" id="ARBA00023163"/>
    </source>
</evidence>
<dbReference type="SUPFAM" id="SSF46689">
    <property type="entry name" value="Homeodomain-like"/>
    <property type="match status" value="2"/>
</dbReference>
<evidence type="ECO:0000256" key="1">
    <source>
        <dbReference type="ARBA" id="ARBA00023015"/>
    </source>
</evidence>
<organism evidence="4 5">
    <name type="scientific">Glutamicibacter ectropisis</name>
    <dbReference type="NCBI Taxonomy" id="3046593"/>
    <lineage>
        <taxon>Bacteria</taxon>
        <taxon>Bacillati</taxon>
        <taxon>Actinomycetota</taxon>
        <taxon>Actinomycetes</taxon>
        <taxon>Micrococcales</taxon>
        <taxon>Micrococcaceae</taxon>
        <taxon>Glutamicibacter</taxon>
    </lineage>
</organism>
<dbReference type="SUPFAM" id="SSF51182">
    <property type="entry name" value="RmlC-like cupins"/>
    <property type="match status" value="1"/>
</dbReference>
<dbReference type="InterPro" id="IPR009057">
    <property type="entry name" value="Homeodomain-like_sf"/>
</dbReference>
<dbReference type="InterPro" id="IPR014710">
    <property type="entry name" value="RmlC-like_jellyroll"/>
</dbReference>
<evidence type="ECO:0000259" key="3">
    <source>
        <dbReference type="PROSITE" id="PS01124"/>
    </source>
</evidence>
<feature type="domain" description="HTH araC/xylS-type" evidence="3">
    <location>
        <begin position="168"/>
        <end position="222"/>
    </location>
</feature>
<dbReference type="Proteomes" id="UP001486888">
    <property type="component" value="Chromosome"/>
</dbReference>
<name>A0AAU6WD48_9MICC</name>
<dbReference type="Gene3D" id="2.60.120.10">
    <property type="entry name" value="Jelly Rolls"/>
    <property type="match status" value="1"/>
</dbReference>
<dbReference type="AlphaFoldDB" id="A0AAU6WD48"/>
<dbReference type="PROSITE" id="PS01124">
    <property type="entry name" value="HTH_ARAC_FAMILY_2"/>
    <property type="match status" value="2"/>
</dbReference>
<dbReference type="GO" id="GO:0043565">
    <property type="term" value="F:sequence-specific DNA binding"/>
    <property type="evidence" value="ECO:0007669"/>
    <property type="project" value="InterPro"/>
</dbReference>
<dbReference type="SMART" id="SM00342">
    <property type="entry name" value="HTH_ARAC"/>
    <property type="match status" value="1"/>
</dbReference>
<protein>
    <submittedName>
        <fullName evidence="4">Helix-turn-helix domain-containing protein</fullName>
    </submittedName>
</protein>
<dbReference type="EMBL" id="CP125942">
    <property type="protein sequence ID" value="XAO45619.1"/>
    <property type="molecule type" value="Genomic_DNA"/>
</dbReference>
<accession>A0AAU6WD48</accession>
<dbReference type="Gene3D" id="1.10.10.60">
    <property type="entry name" value="Homeodomain-like"/>
    <property type="match status" value="2"/>
</dbReference>
<dbReference type="GO" id="GO:0003700">
    <property type="term" value="F:DNA-binding transcription factor activity"/>
    <property type="evidence" value="ECO:0007669"/>
    <property type="project" value="InterPro"/>
</dbReference>
<gene>
    <name evidence="4" type="ORF">QMQ05_14910</name>
</gene>